<keyword evidence="1" id="KW-0812">Transmembrane</keyword>
<dbReference type="Proteomes" id="UP000313359">
    <property type="component" value="Unassembled WGS sequence"/>
</dbReference>
<dbReference type="EMBL" id="ML122285">
    <property type="protein sequence ID" value="RPD56844.1"/>
    <property type="molecule type" value="Genomic_DNA"/>
</dbReference>
<organism evidence="2 3">
    <name type="scientific">Lentinus tigrinus ALCF2SS1-6</name>
    <dbReference type="NCBI Taxonomy" id="1328759"/>
    <lineage>
        <taxon>Eukaryota</taxon>
        <taxon>Fungi</taxon>
        <taxon>Dikarya</taxon>
        <taxon>Basidiomycota</taxon>
        <taxon>Agaricomycotina</taxon>
        <taxon>Agaricomycetes</taxon>
        <taxon>Polyporales</taxon>
        <taxon>Polyporaceae</taxon>
        <taxon>Lentinus</taxon>
    </lineage>
</organism>
<protein>
    <submittedName>
        <fullName evidence="2">Uncharacterized protein</fullName>
    </submittedName>
</protein>
<gene>
    <name evidence="2" type="ORF">L227DRAFT_245994</name>
</gene>
<keyword evidence="1" id="KW-0472">Membrane</keyword>
<reference evidence="2" key="1">
    <citation type="journal article" date="2018" name="Genome Biol. Evol.">
        <title>Genomics and development of Lentinus tigrinus, a white-rot wood-decaying mushroom with dimorphic fruiting bodies.</title>
        <authorList>
            <person name="Wu B."/>
            <person name="Xu Z."/>
            <person name="Knudson A."/>
            <person name="Carlson A."/>
            <person name="Chen N."/>
            <person name="Kovaka S."/>
            <person name="LaButti K."/>
            <person name="Lipzen A."/>
            <person name="Pennachio C."/>
            <person name="Riley R."/>
            <person name="Schakwitz W."/>
            <person name="Umezawa K."/>
            <person name="Ohm R.A."/>
            <person name="Grigoriev I.V."/>
            <person name="Nagy L.G."/>
            <person name="Gibbons J."/>
            <person name="Hibbett D."/>
        </authorList>
    </citation>
    <scope>NUCLEOTIDE SEQUENCE [LARGE SCALE GENOMIC DNA]</scope>
    <source>
        <strain evidence="2">ALCF2SS1-6</strain>
    </source>
</reference>
<accession>A0A5C2S235</accession>
<name>A0A5C2S235_9APHY</name>
<feature type="transmembrane region" description="Helical" evidence="1">
    <location>
        <begin position="15"/>
        <end position="36"/>
    </location>
</feature>
<proteinExistence type="predicted"/>
<sequence length="176" mass="19115">MTALPSQPVPLRRQLGYVHFVLLVPTTTGLVSFGLFDPYQMAVRKNASRPDMYHFAYAAHETSGSSVAVDVLCRDFGMFDGYSSPLRDWSASESVATGSRESSQSHAELPGTGSLLSNRTVFSHLHCCTMQRSVSICNRCIAAPGLVDVMRERTFCTGDIVCAGPFPALYPANTLT</sequence>
<evidence type="ECO:0000313" key="2">
    <source>
        <dbReference type="EMBL" id="RPD56844.1"/>
    </source>
</evidence>
<keyword evidence="1" id="KW-1133">Transmembrane helix</keyword>
<evidence type="ECO:0000256" key="1">
    <source>
        <dbReference type="SAM" id="Phobius"/>
    </source>
</evidence>
<keyword evidence="3" id="KW-1185">Reference proteome</keyword>
<dbReference type="AlphaFoldDB" id="A0A5C2S235"/>
<evidence type="ECO:0000313" key="3">
    <source>
        <dbReference type="Proteomes" id="UP000313359"/>
    </source>
</evidence>